<dbReference type="EMBL" id="QJSX01000013">
    <property type="protein sequence ID" value="PYE52044.1"/>
    <property type="molecule type" value="Genomic_DNA"/>
</dbReference>
<protein>
    <submittedName>
        <fullName evidence="2">Uncharacterized protein</fullName>
    </submittedName>
</protein>
<dbReference type="OrthoDB" id="33139at2"/>
<comment type="caution">
    <text evidence="2">The sequence shown here is derived from an EMBL/GenBank/DDBJ whole genome shotgun (WGS) entry which is preliminary data.</text>
</comment>
<dbReference type="RefSeq" id="WP_110887812.1">
    <property type="nucleotide sequence ID" value="NZ_QJSX01000013.1"/>
</dbReference>
<feature type="coiled-coil region" evidence="1">
    <location>
        <begin position="140"/>
        <end position="311"/>
    </location>
</feature>
<dbReference type="AlphaFoldDB" id="A0A318S6J7"/>
<evidence type="ECO:0000256" key="1">
    <source>
        <dbReference type="SAM" id="Coils"/>
    </source>
</evidence>
<organism evidence="2 3">
    <name type="scientific">Deinococcus yavapaiensis KR-236</name>
    <dbReference type="NCBI Taxonomy" id="694435"/>
    <lineage>
        <taxon>Bacteria</taxon>
        <taxon>Thermotogati</taxon>
        <taxon>Deinococcota</taxon>
        <taxon>Deinococci</taxon>
        <taxon>Deinococcales</taxon>
        <taxon>Deinococcaceae</taxon>
        <taxon>Deinococcus</taxon>
    </lineage>
</organism>
<gene>
    <name evidence="2" type="ORF">DES52_11390</name>
</gene>
<keyword evidence="1" id="KW-0175">Coiled coil</keyword>
<evidence type="ECO:0000313" key="3">
    <source>
        <dbReference type="Proteomes" id="UP000248326"/>
    </source>
</evidence>
<reference evidence="2 3" key="1">
    <citation type="submission" date="2018-06" db="EMBL/GenBank/DDBJ databases">
        <title>Genomic Encyclopedia of Type Strains, Phase IV (KMG-IV): sequencing the most valuable type-strain genomes for metagenomic binning, comparative biology and taxonomic classification.</title>
        <authorList>
            <person name="Goeker M."/>
        </authorList>
    </citation>
    <scope>NUCLEOTIDE SEQUENCE [LARGE SCALE GENOMIC DNA]</scope>
    <source>
        <strain evidence="2 3">DSM 18048</strain>
    </source>
</reference>
<name>A0A318S6J7_9DEIO</name>
<proteinExistence type="predicted"/>
<evidence type="ECO:0000313" key="2">
    <source>
        <dbReference type="EMBL" id="PYE52044.1"/>
    </source>
</evidence>
<sequence length="429" mass="49289">MTDPASPPLDDEDVTTRRIERLLDLENAAWLQLLVSSLPPGDVTRLYRDAFVGKSEHLGRVLVRRPLKDVRSEHVLEALEKLREHQPALLRRFVLTWLARHDDDLNAMQRHEAPDVAADVLDVASWLLSAEGRADDRAALQHARSQVRALTIELHEQQRVARDATLAHERLSNEHGKLTRRLEQLQARHAQQSQEERNALVRKHDRELLRLRTAAQRAQDDIDAARGHLDAVRAQHERDARLAEARWAQERDALQRRVDALEAQRNAESHALVSEARAQLRRERFEFEEQQQALRRQLREQHERVVDLEGQLAERAEPTLDAQLLDDALIVNYPALHDEPIERFVGLFDAYRAFLAQRHDDATLSRASNIAAFSHRAPRGLLVVGLERLLEDGANLPLARYLRMSVFRQEAVLQRLIDAVESPRLPRSS</sequence>
<accession>A0A318S6J7</accession>
<keyword evidence="3" id="KW-1185">Reference proteome</keyword>
<dbReference type="Proteomes" id="UP000248326">
    <property type="component" value="Unassembled WGS sequence"/>
</dbReference>